<name>A0AA87Z3V1_FICCA</name>
<dbReference type="EMBL" id="BTGU01000002">
    <property type="protein sequence ID" value="GMN29474.1"/>
    <property type="molecule type" value="Genomic_DNA"/>
</dbReference>
<keyword evidence="3" id="KW-1185">Reference proteome</keyword>
<feature type="transmembrane region" description="Helical" evidence="1">
    <location>
        <begin position="40"/>
        <end position="60"/>
    </location>
</feature>
<evidence type="ECO:0000256" key="1">
    <source>
        <dbReference type="SAM" id="Phobius"/>
    </source>
</evidence>
<dbReference type="Gramene" id="FCD_00008727-RA">
    <property type="protein sequence ID" value="FCD_00008727-RA:cds"/>
    <property type="gene ID" value="FCD_00008727"/>
</dbReference>
<keyword evidence="1" id="KW-0472">Membrane</keyword>
<dbReference type="PANTHER" id="PTHR34936:SF2">
    <property type="entry name" value="EXPRESSED PROTEIN"/>
    <property type="match status" value="1"/>
</dbReference>
<evidence type="ECO:0000313" key="2">
    <source>
        <dbReference type="EMBL" id="GMN29474.1"/>
    </source>
</evidence>
<protein>
    <submittedName>
        <fullName evidence="2">Uncharacterized protein</fullName>
    </submittedName>
</protein>
<accession>A0AA87Z3V1</accession>
<keyword evidence="1" id="KW-0812">Transmembrane</keyword>
<feature type="transmembrane region" description="Helical" evidence="1">
    <location>
        <begin position="66"/>
        <end position="85"/>
    </location>
</feature>
<proteinExistence type="predicted"/>
<keyword evidence="1" id="KW-1133">Transmembrane helix</keyword>
<dbReference type="AlphaFoldDB" id="A0AA87Z3V1"/>
<dbReference type="PANTHER" id="PTHR34936">
    <property type="entry name" value="EXPRESSED PROTEIN"/>
    <property type="match status" value="1"/>
</dbReference>
<comment type="caution">
    <text evidence="2">The sequence shown here is derived from an EMBL/GenBank/DDBJ whole genome shotgun (WGS) entry which is preliminary data.</text>
</comment>
<evidence type="ECO:0000313" key="3">
    <source>
        <dbReference type="Proteomes" id="UP001187192"/>
    </source>
</evidence>
<organism evidence="2 3">
    <name type="scientific">Ficus carica</name>
    <name type="common">Common fig</name>
    <dbReference type="NCBI Taxonomy" id="3494"/>
    <lineage>
        <taxon>Eukaryota</taxon>
        <taxon>Viridiplantae</taxon>
        <taxon>Streptophyta</taxon>
        <taxon>Embryophyta</taxon>
        <taxon>Tracheophyta</taxon>
        <taxon>Spermatophyta</taxon>
        <taxon>Magnoliopsida</taxon>
        <taxon>eudicotyledons</taxon>
        <taxon>Gunneridae</taxon>
        <taxon>Pentapetalae</taxon>
        <taxon>rosids</taxon>
        <taxon>fabids</taxon>
        <taxon>Rosales</taxon>
        <taxon>Moraceae</taxon>
        <taxon>Ficeae</taxon>
        <taxon>Ficus</taxon>
    </lineage>
</organism>
<reference evidence="2" key="1">
    <citation type="submission" date="2023-07" db="EMBL/GenBank/DDBJ databases">
        <title>draft genome sequence of fig (Ficus carica).</title>
        <authorList>
            <person name="Takahashi T."/>
            <person name="Nishimura K."/>
        </authorList>
    </citation>
    <scope>NUCLEOTIDE SEQUENCE</scope>
</reference>
<sequence>MITRSKLVEQLREYQIRYQHKYRALTVFSPKPNITSRADVAVAIFWAFVFSMLVVSSYTALYFRHFRLSFVIVCFGVFLPIRLRISRQALAKKRDGRLPLSM</sequence>
<dbReference type="Proteomes" id="UP001187192">
    <property type="component" value="Unassembled WGS sequence"/>
</dbReference>
<gene>
    <name evidence="2" type="ORF">TIFTF001_002453</name>
</gene>